<protein>
    <submittedName>
        <fullName evidence="1">Uncharacterized protein</fullName>
    </submittedName>
</protein>
<keyword evidence="2" id="KW-1185">Reference proteome</keyword>
<dbReference type="RefSeq" id="WP_006780561.1">
    <property type="nucleotide sequence ID" value="NZ_CP040506.1"/>
</dbReference>
<gene>
    <name evidence="1" type="ORF">HMPREF9473_02582</name>
</gene>
<name>G5IGF4_9FIRM</name>
<comment type="caution">
    <text evidence="1">The sequence shown here is derived from an EMBL/GenBank/DDBJ whole genome shotgun (WGS) entry which is preliminary data.</text>
</comment>
<sequence length="58" mass="6452">MTKKEKAIFDEIYDTYLEAYMDSIDSDDASKRSFTGAQFSAVYAVKSALKKADMEVGA</sequence>
<dbReference type="Proteomes" id="UP000005384">
    <property type="component" value="Unassembled WGS sequence"/>
</dbReference>
<dbReference type="PATRIC" id="fig|742737.3.peg.2593"/>
<organism evidence="1 2">
    <name type="scientific">Hungatella hathewayi WAL-18680</name>
    <dbReference type="NCBI Taxonomy" id="742737"/>
    <lineage>
        <taxon>Bacteria</taxon>
        <taxon>Bacillati</taxon>
        <taxon>Bacillota</taxon>
        <taxon>Clostridia</taxon>
        <taxon>Lachnospirales</taxon>
        <taxon>Lachnospiraceae</taxon>
        <taxon>Hungatella</taxon>
    </lineage>
</organism>
<proteinExistence type="predicted"/>
<dbReference type="AlphaFoldDB" id="G5IGF4"/>
<accession>G5IGF4</accession>
<reference evidence="1 2" key="1">
    <citation type="submission" date="2011-08" db="EMBL/GenBank/DDBJ databases">
        <title>The Genome Sequence of Clostridium hathewayi WAL-18680.</title>
        <authorList>
            <consortium name="The Broad Institute Genome Sequencing Platform"/>
            <person name="Earl A."/>
            <person name="Ward D."/>
            <person name="Feldgarden M."/>
            <person name="Gevers D."/>
            <person name="Finegold S.M."/>
            <person name="Summanen P.H."/>
            <person name="Molitoris D.R."/>
            <person name="Song M."/>
            <person name="Daigneault M."/>
            <person name="Allen-Vercoe E."/>
            <person name="Young S.K."/>
            <person name="Zeng Q."/>
            <person name="Gargeya S."/>
            <person name="Fitzgerald M."/>
            <person name="Haas B."/>
            <person name="Abouelleil A."/>
            <person name="Alvarado L."/>
            <person name="Arachchi H.M."/>
            <person name="Berlin A."/>
            <person name="Brown A."/>
            <person name="Chapman S.B."/>
            <person name="Chen Z."/>
            <person name="Dunbar C."/>
            <person name="Freedman E."/>
            <person name="Gearin G."/>
            <person name="Gellesch M."/>
            <person name="Goldberg J."/>
            <person name="Griggs A."/>
            <person name="Gujja S."/>
            <person name="Heiman D."/>
            <person name="Howarth C."/>
            <person name="Larson L."/>
            <person name="Lui A."/>
            <person name="MacDonald P.J.P."/>
            <person name="Montmayeur A."/>
            <person name="Murphy C."/>
            <person name="Neiman D."/>
            <person name="Pearson M."/>
            <person name="Priest M."/>
            <person name="Roberts A."/>
            <person name="Saif S."/>
            <person name="Shea T."/>
            <person name="Shenoy N."/>
            <person name="Sisk P."/>
            <person name="Stolte C."/>
            <person name="Sykes S."/>
            <person name="Wortman J."/>
            <person name="Nusbaum C."/>
            <person name="Birren B."/>
        </authorList>
    </citation>
    <scope>NUCLEOTIDE SEQUENCE [LARGE SCALE GENOMIC DNA]</scope>
    <source>
        <strain evidence="1 2">WAL-18680</strain>
    </source>
</reference>
<evidence type="ECO:0000313" key="2">
    <source>
        <dbReference type="Proteomes" id="UP000005384"/>
    </source>
</evidence>
<evidence type="ECO:0000313" key="1">
    <source>
        <dbReference type="EMBL" id="EHI59433.1"/>
    </source>
</evidence>
<dbReference type="EMBL" id="ADLN01000058">
    <property type="protein sequence ID" value="EHI59433.1"/>
    <property type="molecule type" value="Genomic_DNA"/>
</dbReference>
<dbReference type="HOGENOM" id="CLU_2973293_0_0_9"/>